<proteinExistence type="predicted"/>
<accession>A0ABQ9ELI4</accession>
<organism evidence="2 3">
    <name type="scientific">Tegillarca granosa</name>
    <name type="common">Malaysian cockle</name>
    <name type="synonym">Anadara granosa</name>
    <dbReference type="NCBI Taxonomy" id="220873"/>
    <lineage>
        <taxon>Eukaryota</taxon>
        <taxon>Metazoa</taxon>
        <taxon>Spiralia</taxon>
        <taxon>Lophotrochozoa</taxon>
        <taxon>Mollusca</taxon>
        <taxon>Bivalvia</taxon>
        <taxon>Autobranchia</taxon>
        <taxon>Pteriomorphia</taxon>
        <taxon>Arcoida</taxon>
        <taxon>Arcoidea</taxon>
        <taxon>Arcidae</taxon>
        <taxon>Tegillarca</taxon>
    </lineage>
</organism>
<protein>
    <submittedName>
        <fullName evidence="2">Uncharacterized protein</fullName>
    </submittedName>
</protein>
<dbReference type="InterPro" id="IPR036770">
    <property type="entry name" value="Ankyrin_rpt-contain_sf"/>
</dbReference>
<dbReference type="EMBL" id="JARBDR010000903">
    <property type="protein sequence ID" value="KAJ8304772.1"/>
    <property type="molecule type" value="Genomic_DNA"/>
</dbReference>
<keyword evidence="1" id="KW-0040">ANK repeat</keyword>
<sequence length="607" mass="69360">MTSLRDSKLYQAFLTKTLPEIWTACYDFCISGKNVNMQDVSTKETYMHLLAENISRFTEPDGVTVIYIMACKGIDMDIQDLNGDTFLHRVVRVPGTYRVIVAALRTGANPLIQNNEGKTPEDILIKDSPSGWQENLHWLTKFLPGLYAAVKEKVPDRSLVEKLLKSWCRVHIVKDRKPCNLKLLASGTARTHDLAHLIENHENTIEFVMAILSGKAMIIRKWISDHIMENIDINTKDHSYQYNYVDYQCVPQPLLASAWEQNDYGVVDVLMELGVDTATVFSYGGVDEKPKPLFFQLISGKVKPKNEIVQRIIEDSDLSVKNTEGQTLVFEAIEQDYPESFIKSLFKLGANVAARDRYGRTARDYAGFLNKTKYFRVIDDHVLQFIRECNIQKIENLIIQGYKLSEITDREGYSVMEIAKRQCSHQLLDVVQKENMIRDHIKSMFEAVQTGKLQEVKKVMGKKLANGQDMCGRTVLHKAVLHKNTDVIKYLVSEFPNLLNTRDNFGRTPLHYAQLFLEGKVLEDMMSSTSADLDSKDIMGRTPSEYNCEVCGKRKFCELQKEVTDTELDVFLIKTGFEDKLKKAIQQEASKRKIAVDVKEFSKFGLL</sequence>
<dbReference type="PANTHER" id="PTHR24172:SF4">
    <property type="entry name" value="ANK_REP_REGION DOMAIN-CONTAINING PROTEIN"/>
    <property type="match status" value="1"/>
</dbReference>
<dbReference type="SMART" id="SM00248">
    <property type="entry name" value="ANK"/>
    <property type="match status" value="4"/>
</dbReference>
<dbReference type="Pfam" id="PF12796">
    <property type="entry name" value="Ank_2"/>
    <property type="match status" value="1"/>
</dbReference>
<dbReference type="Proteomes" id="UP001217089">
    <property type="component" value="Unassembled WGS sequence"/>
</dbReference>
<name>A0ABQ9ELI4_TEGGR</name>
<feature type="repeat" description="ANK" evidence="1">
    <location>
        <begin position="324"/>
        <end position="357"/>
    </location>
</feature>
<dbReference type="InterPro" id="IPR002110">
    <property type="entry name" value="Ankyrin_rpt"/>
</dbReference>
<evidence type="ECO:0000313" key="3">
    <source>
        <dbReference type="Proteomes" id="UP001217089"/>
    </source>
</evidence>
<evidence type="ECO:0000313" key="2">
    <source>
        <dbReference type="EMBL" id="KAJ8304772.1"/>
    </source>
</evidence>
<dbReference type="Gene3D" id="1.25.40.20">
    <property type="entry name" value="Ankyrin repeat-containing domain"/>
    <property type="match status" value="3"/>
</dbReference>
<comment type="caution">
    <text evidence="2">The sequence shown here is derived from an EMBL/GenBank/DDBJ whole genome shotgun (WGS) entry which is preliminary data.</text>
</comment>
<dbReference type="PANTHER" id="PTHR24172">
    <property type="entry name" value="ANK_REP_REGION DOMAIN-CONTAINING PROTEIN"/>
    <property type="match status" value="1"/>
</dbReference>
<gene>
    <name evidence="2" type="ORF">KUTeg_018355</name>
</gene>
<dbReference type="SUPFAM" id="SSF48403">
    <property type="entry name" value="Ankyrin repeat"/>
    <property type="match status" value="1"/>
</dbReference>
<reference evidence="2 3" key="1">
    <citation type="submission" date="2022-12" db="EMBL/GenBank/DDBJ databases">
        <title>Chromosome-level genome of Tegillarca granosa.</title>
        <authorList>
            <person name="Kim J."/>
        </authorList>
    </citation>
    <scope>NUCLEOTIDE SEQUENCE [LARGE SCALE GENOMIC DNA]</scope>
    <source>
        <strain evidence="2">Teg-2019</strain>
        <tissue evidence="2">Adductor muscle</tissue>
    </source>
</reference>
<evidence type="ECO:0000256" key="1">
    <source>
        <dbReference type="PROSITE-ProRule" id="PRU00023"/>
    </source>
</evidence>
<keyword evidence="3" id="KW-1185">Reference proteome</keyword>
<dbReference type="PROSITE" id="PS50088">
    <property type="entry name" value="ANK_REPEAT"/>
    <property type="match status" value="1"/>
</dbReference>